<dbReference type="KEGG" id="bid:Bind_0424"/>
<evidence type="ECO:0000256" key="8">
    <source>
        <dbReference type="ARBA" id="ARBA00022989"/>
    </source>
</evidence>
<dbReference type="GO" id="GO:0009274">
    <property type="term" value="C:peptidoglycan-based cell wall"/>
    <property type="evidence" value="ECO:0007669"/>
    <property type="project" value="InterPro"/>
</dbReference>
<feature type="transmembrane region" description="Helical" evidence="11">
    <location>
        <begin position="20"/>
        <end position="42"/>
    </location>
</feature>
<dbReference type="InterPro" id="IPR011812">
    <property type="entry name" value="Pep_trsgly"/>
</dbReference>
<dbReference type="NCBIfam" id="TIGR02070">
    <property type="entry name" value="mono_pep_trsgly"/>
    <property type="match status" value="1"/>
</dbReference>
<dbReference type="Gene3D" id="1.10.3810.10">
    <property type="entry name" value="Biosynthetic peptidoglycan transglycosylase-like"/>
    <property type="match status" value="1"/>
</dbReference>
<evidence type="ECO:0000256" key="4">
    <source>
        <dbReference type="ARBA" id="ARBA00022679"/>
    </source>
</evidence>
<evidence type="ECO:0000256" key="1">
    <source>
        <dbReference type="ARBA" id="ARBA00022475"/>
    </source>
</evidence>
<dbReference type="STRING" id="395963.Bind_0424"/>
<comment type="catalytic activity">
    <reaction evidence="11">
        <text>[GlcNAc-(1-&gt;4)-Mur2Ac(oyl-L-Ala-gamma-D-Glu-L-Lys-D-Ala-D-Ala)](n)-di-trans,octa-cis-undecaprenyl diphosphate + beta-D-GlcNAc-(1-&gt;4)-Mur2Ac(oyl-L-Ala-gamma-D-Glu-L-Lys-D-Ala-D-Ala)-di-trans,octa-cis-undecaprenyl diphosphate = [GlcNAc-(1-&gt;4)-Mur2Ac(oyl-L-Ala-gamma-D-Glu-L-Lys-D-Ala-D-Ala)](n+1)-di-trans,octa-cis-undecaprenyl diphosphate + di-trans,octa-cis-undecaprenyl diphosphate + H(+)</text>
        <dbReference type="Rhea" id="RHEA:23708"/>
        <dbReference type="Rhea" id="RHEA-COMP:9602"/>
        <dbReference type="Rhea" id="RHEA-COMP:9603"/>
        <dbReference type="ChEBI" id="CHEBI:15378"/>
        <dbReference type="ChEBI" id="CHEBI:58405"/>
        <dbReference type="ChEBI" id="CHEBI:60033"/>
        <dbReference type="ChEBI" id="CHEBI:78435"/>
        <dbReference type="EC" id="2.4.99.28"/>
    </reaction>
</comment>
<dbReference type="PANTHER" id="PTHR30400">
    <property type="entry name" value="MONOFUNCTIONAL BIOSYNTHETIC PEPTIDOGLYCAN TRANSGLYCOSYLASE"/>
    <property type="match status" value="1"/>
</dbReference>
<evidence type="ECO:0000256" key="3">
    <source>
        <dbReference type="ARBA" id="ARBA00022676"/>
    </source>
</evidence>
<keyword evidence="5 11" id="KW-0812">Transmembrane</keyword>
<dbReference type="InterPro" id="IPR036950">
    <property type="entry name" value="PBP_transglycosylase"/>
</dbReference>
<evidence type="ECO:0000256" key="10">
    <source>
        <dbReference type="ARBA" id="ARBA00023316"/>
    </source>
</evidence>
<dbReference type="EC" id="2.4.99.28" evidence="11"/>
<organism evidence="13 14">
    <name type="scientific">Beijerinckia indica subsp. indica (strain ATCC 9039 / DSM 1715 / NCIMB 8712)</name>
    <dbReference type="NCBI Taxonomy" id="395963"/>
    <lineage>
        <taxon>Bacteria</taxon>
        <taxon>Pseudomonadati</taxon>
        <taxon>Pseudomonadota</taxon>
        <taxon>Alphaproteobacteria</taxon>
        <taxon>Hyphomicrobiales</taxon>
        <taxon>Beijerinckiaceae</taxon>
        <taxon>Beijerinckia</taxon>
    </lineage>
</organism>
<feature type="domain" description="Glycosyl transferase family 51" evidence="12">
    <location>
        <begin position="56"/>
        <end position="211"/>
    </location>
</feature>
<dbReference type="SUPFAM" id="SSF53955">
    <property type="entry name" value="Lysozyme-like"/>
    <property type="match status" value="1"/>
</dbReference>
<dbReference type="GO" id="GO:0008360">
    <property type="term" value="P:regulation of cell shape"/>
    <property type="evidence" value="ECO:0007669"/>
    <property type="project" value="UniProtKB-KW"/>
</dbReference>
<dbReference type="CAZy" id="GT51">
    <property type="family name" value="Glycosyltransferase Family 51"/>
</dbReference>
<keyword evidence="10 11" id="KW-0961">Cell wall biogenesis/degradation</keyword>
<proteinExistence type="inferred from homology"/>
<evidence type="ECO:0000313" key="14">
    <source>
        <dbReference type="Proteomes" id="UP000001695"/>
    </source>
</evidence>
<dbReference type="GO" id="GO:0009252">
    <property type="term" value="P:peptidoglycan biosynthetic process"/>
    <property type="evidence" value="ECO:0007669"/>
    <property type="project" value="UniProtKB-UniRule"/>
</dbReference>
<dbReference type="InterPro" id="IPR023346">
    <property type="entry name" value="Lysozyme-like_dom_sf"/>
</dbReference>
<reference evidence="13 14" key="2">
    <citation type="journal article" date="2010" name="J. Bacteriol.">
        <title>Complete genome sequence of Beijerinckia indica subsp. indica.</title>
        <authorList>
            <person name="Tamas I."/>
            <person name="Dedysh S.N."/>
            <person name="Liesack W."/>
            <person name="Stott M.B."/>
            <person name="Alam M."/>
            <person name="Murrell J.C."/>
            <person name="Dunfield P.F."/>
        </authorList>
    </citation>
    <scope>NUCLEOTIDE SEQUENCE [LARGE SCALE GENOMIC DNA]</scope>
    <source>
        <strain evidence="14">ATCC 9039 / DSM 1715 / NCIMB 8712</strain>
    </source>
</reference>
<dbReference type="GO" id="GO:0008955">
    <property type="term" value="F:peptidoglycan glycosyltransferase activity"/>
    <property type="evidence" value="ECO:0007669"/>
    <property type="project" value="UniProtKB-UniRule"/>
</dbReference>
<evidence type="ECO:0000256" key="9">
    <source>
        <dbReference type="ARBA" id="ARBA00023136"/>
    </source>
</evidence>
<dbReference type="GO" id="GO:0005886">
    <property type="term" value="C:plasma membrane"/>
    <property type="evidence" value="ECO:0007669"/>
    <property type="project" value="UniProtKB-SubCell"/>
</dbReference>
<dbReference type="UniPathway" id="UPA00219"/>
<comment type="function">
    <text evidence="11">Peptidoglycan polymerase that catalyzes glycan chain elongation from lipid-linked precursors.</text>
</comment>
<comment type="similarity">
    <text evidence="11">Belongs to the glycosyltransferase 51 family.</text>
</comment>
<evidence type="ECO:0000256" key="11">
    <source>
        <dbReference type="HAMAP-Rule" id="MF_00766"/>
    </source>
</evidence>
<dbReference type="GO" id="GO:0071555">
    <property type="term" value="P:cell wall organization"/>
    <property type="evidence" value="ECO:0007669"/>
    <property type="project" value="UniProtKB-KW"/>
</dbReference>
<dbReference type="InterPro" id="IPR001264">
    <property type="entry name" value="Glyco_trans_51"/>
</dbReference>
<dbReference type="HOGENOM" id="CLU_006354_1_1_5"/>
<keyword evidence="9 11" id="KW-0472">Membrane</keyword>
<reference evidence="14" key="1">
    <citation type="submission" date="2008-03" db="EMBL/GenBank/DDBJ databases">
        <title>Complete sequence of chromosome of Beijerinckia indica subsp. indica ATCC 9039.</title>
        <authorList>
            <consortium name="US DOE Joint Genome Institute"/>
            <person name="Copeland A."/>
            <person name="Lucas S."/>
            <person name="Lapidus A."/>
            <person name="Glavina del Rio T."/>
            <person name="Dalin E."/>
            <person name="Tice H."/>
            <person name="Bruce D."/>
            <person name="Goodwin L."/>
            <person name="Pitluck S."/>
            <person name="LaButti K."/>
            <person name="Schmutz J."/>
            <person name="Larimer F."/>
            <person name="Land M."/>
            <person name="Hauser L."/>
            <person name="Kyrpides N."/>
            <person name="Mikhailova N."/>
            <person name="Dunfield P.F."/>
            <person name="Dedysh S.N."/>
            <person name="Liesack W."/>
            <person name="Saw J.H."/>
            <person name="Alam M."/>
            <person name="Chen Y."/>
            <person name="Murrell J.C."/>
            <person name="Richardson P."/>
        </authorList>
    </citation>
    <scope>NUCLEOTIDE SEQUENCE [LARGE SCALE GENOMIC DNA]</scope>
    <source>
        <strain evidence="14">ATCC 9039 / DSM 1715 / NCIMB 8712</strain>
    </source>
</reference>
<keyword evidence="8 11" id="KW-1133">Transmembrane helix</keyword>
<evidence type="ECO:0000256" key="5">
    <source>
        <dbReference type="ARBA" id="ARBA00022692"/>
    </source>
</evidence>
<keyword evidence="7 11" id="KW-0573">Peptidoglycan synthesis</keyword>
<evidence type="ECO:0000259" key="12">
    <source>
        <dbReference type="Pfam" id="PF00912"/>
    </source>
</evidence>
<dbReference type="GO" id="GO:0016763">
    <property type="term" value="F:pentosyltransferase activity"/>
    <property type="evidence" value="ECO:0007669"/>
    <property type="project" value="InterPro"/>
</dbReference>
<gene>
    <name evidence="11" type="primary">mtgA</name>
    <name evidence="13" type="ordered locus">Bind_0424</name>
</gene>
<keyword evidence="14" id="KW-1185">Reference proteome</keyword>
<sequence>MAFLPFSRLFSIRSGRFARFVFGVLLTLGLVLGSLLVAYRFLAPVSTLMAWHEIKGDEVDRHYQPLARIAPILAASVIASEDARFCQHHGVDWQSLSEVMDKAKARADGPSRGASTITMQTAKNLFLWPSRSVLRKTLEIPLALLIDAVWPKRRILEIYLNIAEWGDGLFGAEAAARHYFGKSADALDRREAALLATALPNPMRRNPASPTRLHRLLAARIAARAGAMGADITCLK</sequence>
<dbReference type="Pfam" id="PF00912">
    <property type="entry name" value="Transgly"/>
    <property type="match status" value="1"/>
</dbReference>
<comment type="pathway">
    <text evidence="11">Cell wall biogenesis; peptidoglycan biosynthesis.</text>
</comment>
<evidence type="ECO:0000256" key="6">
    <source>
        <dbReference type="ARBA" id="ARBA00022960"/>
    </source>
</evidence>
<comment type="subcellular location">
    <subcellularLocation>
        <location evidence="11">Cell inner membrane</location>
        <topology evidence="11">Single-pass membrane protein</topology>
    </subcellularLocation>
</comment>
<evidence type="ECO:0000256" key="7">
    <source>
        <dbReference type="ARBA" id="ARBA00022984"/>
    </source>
</evidence>
<accession>B2IE53</accession>
<evidence type="ECO:0000256" key="2">
    <source>
        <dbReference type="ARBA" id="ARBA00022519"/>
    </source>
</evidence>
<dbReference type="Proteomes" id="UP000001695">
    <property type="component" value="Chromosome"/>
</dbReference>
<keyword evidence="2 11" id="KW-0997">Cell inner membrane</keyword>
<keyword evidence="1 11" id="KW-1003">Cell membrane</keyword>
<protein>
    <recommendedName>
        <fullName evidence="11">Biosynthetic peptidoglycan transglycosylase</fullName>
        <ecNumber evidence="11">2.4.99.28</ecNumber>
    </recommendedName>
    <alternativeName>
        <fullName evidence="11">Glycan polymerase</fullName>
    </alternativeName>
    <alternativeName>
        <fullName evidence="11">Peptidoglycan glycosyltransferase MtgA</fullName>
        <shortName evidence="11">PGT</shortName>
    </alternativeName>
</protein>
<evidence type="ECO:0000313" key="13">
    <source>
        <dbReference type="EMBL" id="ACB94077.1"/>
    </source>
</evidence>
<dbReference type="AlphaFoldDB" id="B2IE53"/>
<name>B2IE53_BEII9</name>
<dbReference type="eggNOG" id="COG0744">
    <property type="taxonomic scope" value="Bacteria"/>
</dbReference>
<keyword evidence="3 11" id="KW-0328">Glycosyltransferase</keyword>
<dbReference type="PANTHER" id="PTHR30400:SF0">
    <property type="entry name" value="BIOSYNTHETIC PEPTIDOGLYCAN TRANSGLYCOSYLASE"/>
    <property type="match status" value="1"/>
</dbReference>
<dbReference type="OrthoDB" id="9766909at2"/>
<keyword evidence="4 11" id="KW-0808">Transferase</keyword>
<dbReference type="EMBL" id="CP001016">
    <property type="protein sequence ID" value="ACB94077.1"/>
    <property type="molecule type" value="Genomic_DNA"/>
</dbReference>
<dbReference type="HAMAP" id="MF_00766">
    <property type="entry name" value="PGT_MtgA"/>
    <property type="match status" value="1"/>
</dbReference>
<keyword evidence="6 11" id="KW-0133">Cell shape</keyword>